<dbReference type="GO" id="GO:0103016">
    <property type="term" value="F:tRNA-uridine 2-sulfurtransferase activity"/>
    <property type="evidence" value="ECO:0007669"/>
    <property type="project" value="UniProtKB-EC"/>
</dbReference>
<dbReference type="Proteomes" id="UP000886748">
    <property type="component" value="Unassembled WGS sequence"/>
</dbReference>
<evidence type="ECO:0000256" key="11">
    <source>
        <dbReference type="HAMAP-Rule" id="MF_00144"/>
    </source>
</evidence>
<feature type="site" description="Interaction with tRNA" evidence="11">
    <location>
        <position position="331"/>
    </location>
</feature>
<feature type="site" description="Interaction with tRNA" evidence="11">
    <location>
        <position position="121"/>
    </location>
</feature>
<evidence type="ECO:0000256" key="10">
    <source>
        <dbReference type="ARBA" id="ARBA00056575"/>
    </source>
</evidence>
<dbReference type="Pfam" id="PF20259">
    <property type="entry name" value="tRNA_Me_trans_M"/>
    <property type="match status" value="1"/>
</dbReference>
<keyword evidence="3 11" id="KW-0808">Transferase</keyword>
<keyword evidence="8 11" id="KW-1015">Disulfide bond</keyword>
<keyword evidence="6 11" id="KW-0067">ATP-binding</keyword>
<evidence type="ECO:0000256" key="4">
    <source>
        <dbReference type="ARBA" id="ARBA00022694"/>
    </source>
</evidence>
<keyword evidence="2 11" id="KW-0820">tRNA-binding</keyword>
<dbReference type="InterPro" id="IPR046884">
    <property type="entry name" value="MnmA-like_central"/>
</dbReference>
<feature type="domain" description="tRNA-specific 2-thiouridylase MnmA-like central" evidence="13">
    <location>
        <begin position="201"/>
        <end position="264"/>
    </location>
</feature>
<keyword evidence="4 11" id="KW-0819">tRNA processing</keyword>
<feature type="active site" description="Cysteine persulfide intermediate" evidence="11">
    <location>
        <position position="192"/>
    </location>
</feature>
<comment type="caution">
    <text evidence="14">The sequence shown here is derived from an EMBL/GenBank/DDBJ whole genome shotgun (WGS) entry which is preliminary data.</text>
</comment>
<evidence type="ECO:0000259" key="12">
    <source>
        <dbReference type="Pfam" id="PF20258"/>
    </source>
</evidence>
<reference evidence="14" key="1">
    <citation type="submission" date="2020-10" db="EMBL/GenBank/DDBJ databases">
        <authorList>
            <person name="Gilroy R."/>
        </authorList>
    </citation>
    <scope>NUCLEOTIDE SEQUENCE</scope>
    <source>
        <strain evidence="14">CHK154-7741</strain>
    </source>
</reference>
<dbReference type="EC" id="2.8.1.13" evidence="11"/>
<dbReference type="InterPro" id="IPR023382">
    <property type="entry name" value="MnmA-like_central_sf"/>
</dbReference>
<dbReference type="Gene3D" id="3.40.50.620">
    <property type="entry name" value="HUPs"/>
    <property type="match status" value="1"/>
</dbReference>
<accession>A0A9D1SRG7</accession>
<dbReference type="Gene3D" id="2.40.30.10">
    <property type="entry name" value="Translation factors"/>
    <property type="match status" value="1"/>
</dbReference>
<evidence type="ECO:0000256" key="9">
    <source>
        <dbReference type="ARBA" id="ARBA00051542"/>
    </source>
</evidence>
<evidence type="ECO:0000313" key="15">
    <source>
        <dbReference type="Proteomes" id="UP000886748"/>
    </source>
</evidence>
<comment type="catalytic activity">
    <reaction evidence="9 11">
        <text>S-sulfanyl-L-cysteinyl-[protein] + uridine(34) in tRNA + AH2 + ATP = 2-thiouridine(34) in tRNA + L-cysteinyl-[protein] + A + AMP + diphosphate + H(+)</text>
        <dbReference type="Rhea" id="RHEA:47032"/>
        <dbReference type="Rhea" id="RHEA-COMP:10131"/>
        <dbReference type="Rhea" id="RHEA-COMP:11726"/>
        <dbReference type="Rhea" id="RHEA-COMP:11727"/>
        <dbReference type="Rhea" id="RHEA-COMP:11728"/>
        <dbReference type="ChEBI" id="CHEBI:13193"/>
        <dbReference type="ChEBI" id="CHEBI:15378"/>
        <dbReference type="ChEBI" id="CHEBI:17499"/>
        <dbReference type="ChEBI" id="CHEBI:29950"/>
        <dbReference type="ChEBI" id="CHEBI:30616"/>
        <dbReference type="ChEBI" id="CHEBI:33019"/>
        <dbReference type="ChEBI" id="CHEBI:61963"/>
        <dbReference type="ChEBI" id="CHEBI:65315"/>
        <dbReference type="ChEBI" id="CHEBI:87170"/>
        <dbReference type="ChEBI" id="CHEBI:456215"/>
        <dbReference type="EC" id="2.8.1.13"/>
    </reaction>
</comment>
<feature type="region of interest" description="Interaction with tRNA" evidence="11">
    <location>
        <begin position="297"/>
        <end position="298"/>
    </location>
</feature>
<evidence type="ECO:0000256" key="1">
    <source>
        <dbReference type="ARBA" id="ARBA00022490"/>
    </source>
</evidence>
<dbReference type="EMBL" id="DVOD01000035">
    <property type="protein sequence ID" value="HIU92469.1"/>
    <property type="molecule type" value="Genomic_DNA"/>
</dbReference>
<dbReference type="Gene3D" id="2.30.30.280">
    <property type="entry name" value="Adenine nucleotide alpha hydrolases-like domains"/>
    <property type="match status" value="1"/>
</dbReference>
<dbReference type="AlphaFoldDB" id="A0A9D1SRG7"/>
<dbReference type="InterPro" id="IPR014729">
    <property type="entry name" value="Rossmann-like_a/b/a_fold"/>
</dbReference>
<feature type="region of interest" description="Interaction with tRNA" evidence="11">
    <location>
        <begin position="142"/>
        <end position="144"/>
    </location>
</feature>
<keyword evidence="7 11" id="KW-0694">RNA-binding</keyword>
<evidence type="ECO:0000256" key="2">
    <source>
        <dbReference type="ARBA" id="ARBA00022555"/>
    </source>
</evidence>
<protein>
    <recommendedName>
        <fullName evidence="11">tRNA-specific 2-thiouridylase MnmA</fullName>
        <ecNumber evidence="11">2.8.1.13</ecNumber>
    </recommendedName>
</protein>
<dbReference type="NCBIfam" id="NF001138">
    <property type="entry name" value="PRK00143.1"/>
    <property type="match status" value="1"/>
</dbReference>
<sequence>MSNKGKVAVALSGGLDSSVTCFLLKNQGYDVCAITVKMVDDAKFEQIANNAKKVADKIGIPHYVMDLSKEFKKDVIDYFEESYKKGQTPNPCILCNRTIKWGRLFDFAVDELGCDFVSSGHYARIVDDNGIKKMYPAKDLKKDQQYYLFELDQRHLSRILFPLCDYVKDDIRQIAAQNDLPSKSSKESQDICFITKPMTTKKYITDKFGVKKGDFIFIKTGQKVGTHEGFYQYTIGQRKGIGIAWEEPLYVVKLDAQNNVVYVGTQDDLMQKSLTIHDIKMQYPNDCKEFEALVKIRYNMEAKSAVVKLDYENNTGVITFDEPVASITSGQAAVFYDKQDRHLIGGGWID</sequence>
<evidence type="ECO:0000256" key="8">
    <source>
        <dbReference type="ARBA" id="ARBA00023157"/>
    </source>
</evidence>
<keyword evidence="5 11" id="KW-0547">Nucleotide-binding</keyword>
<comment type="function">
    <text evidence="10 11">Catalyzes the 2-thiolation of uridine at the wobble position (U34) of tRNA, leading to the formation of s(2)U34.</text>
</comment>
<comment type="subcellular location">
    <subcellularLocation>
        <location evidence="11">Cytoplasm</location>
    </subcellularLocation>
</comment>
<dbReference type="NCBIfam" id="TIGR00420">
    <property type="entry name" value="trmU"/>
    <property type="match status" value="1"/>
</dbReference>
<dbReference type="GO" id="GO:0000049">
    <property type="term" value="F:tRNA binding"/>
    <property type="evidence" value="ECO:0007669"/>
    <property type="project" value="UniProtKB-KW"/>
</dbReference>
<feature type="active site" description="Nucleophile" evidence="11">
    <location>
        <position position="95"/>
    </location>
</feature>
<evidence type="ECO:0000256" key="7">
    <source>
        <dbReference type="ARBA" id="ARBA00022884"/>
    </source>
</evidence>
<gene>
    <name evidence="11 14" type="primary">mnmA</name>
    <name evidence="14" type="ORF">IAD26_04975</name>
</gene>
<dbReference type="FunFam" id="2.30.30.280:FF:000001">
    <property type="entry name" value="tRNA-specific 2-thiouridylase MnmA"/>
    <property type="match status" value="1"/>
</dbReference>
<reference evidence="14" key="2">
    <citation type="journal article" date="2021" name="PeerJ">
        <title>Extensive microbial diversity within the chicken gut microbiome revealed by metagenomics and culture.</title>
        <authorList>
            <person name="Gilroy R."/>
            <person name="Ravi A."/>
            <person name="Getino M."/>
            <person name="Pursley I."/>
            <person name="Horton D.L."/>
            <person name="Alikhan N.F."/>
            <person name="Baker D."/>
            <person name="Gharbi K."/>
            <person name="Hall N."/>
            <person name="Watson M."/>
            <person name="Adriaenssens E.M."/>
            <person name="Foster-Nyarko E."/>
            <person name="Jarju S."/>
            <person name="Secka A."/>
            <person name="Antonio M."/>
            <person name="Oren A."/>
            <person name="Chaudhuri R.R."/>
            <person name="La Ragione R."/>
            <person name="Hildebrand F."/>
            <person name="Pallen M.J."/>
        </authorList>
    </citation>
    <scope>NUCLEOTIDE SEQUENCE</scope>
    <source>
        <strain evidence="14">CHK154-7741</strain>
    </source>
</reference>
<dbReference type="InterPro" id="IPR046885">
    <property type="entry name" value="MnmA-like_C"/>
</dbReference>
<comment type="similarity">
    <text evidence="11">Belongs to the MnmA/TRMU family.</text>
</comment>
<evidence type="ECO:0000256" key="6">
    <source>
        <dbReference type="ARBA" id="ARBA00022840"/>
    </source>
</evidence>
<proteinExistence type="inferred from homology"/>
<evidence type="ECO:0000256" key="5">
    <source>
        <dbReference type="ARBA" id="ARBA00022741"/>
    </source>
</evidence>
<evidence type="ECO:0000259" key="13">
    <source>
        <dbReference type="Pfam" id="PF20259"/>
    </source>
</evidence>
<evidence type="ECO:0000313" key="14">
    <source>
        <dbReference type="EMBL" id="HIU92469.1"/>
    </source>
</evidence>
<keyword evidence="1 11" id="KW-0963">Cytoplasm</keyword>
<dbReference type="Pfam" id="PF03054">
    <property type="entry name" value="tRNA_Me_trans"/>
    <property type="match status" value="1"/>
</dbReference>
<dbReference type="PANTHER" id="PTHR11933">
    <property type="entry name" value="TRNA 5-METHYLAMINOMETHYL-2-THIOURIDYLATE -METHYLTRANSFERASE"/>
    <property type="match status" value="1"/>
</dbReference>
<dbReference type="PANTHER" id="PTHR11933:SF5">
    <property type="entry name" value="MITOCHONDRIAL TRNA-SPECIFIC 2-THIOURIDYLASE 1"/>
    <property type="match status" value="1"/>
</dbReference>
<dbReference type="CDD" id="cd01998">
    <property type="entry name" value="MnmA_TRMU-like"/>
    <property type="match status" value="1"/>
</dbReference>
<feature type="disulfide bond" description="Alternate" evidence="11">
    <location>
        <begin position="95"/>
        <end position="192"/>
    </location>
</feature>
<dbReference type="HAMAP" id="MF_00144">
    <property type="entry name" value="tRNA_thiouridyl_MnmA"/>
    <property type="match status" value="1"/>
</dbReference>
<dbReference type="GO" id="GO:0005524">
    <property type="term" value="F:ATP binding"/>
    <property type="evidence" value="ECO:0007669"/>
    <property type="project" value="UniProtKB-KW"/>
</dbReference>
<feature type="binding site" evidence="11">
    <location>
        <position position="120"/>
    </location>
    <ligand>
        <name>ATP</name>
        <dbReference type="ChEBI" id="CHEBI:30616"/>
    </ligand>
</feature>
<dbReference type="Pfam" id="PF20258">
    <property type="entry name" value="tRNA_Me_trans_C"/>
    <property type="match status" value="1"/>
</dbReference>
<comment type="caution">
    <text evidence="11">Lacks conserved residue(s) required for the propagation of feature annotation.</text>
</comment>
<dbReference type="InterPro" id="IPR004506">
    <property type="entry name" value="MnmA-like"/>
</dbReference>
<feature type="binding site" evidence="11">
    <location>
        <begin position="10"/>
        <end position="17"/>
    </location>
    <ligand>
        <name>ATP</name>
        <dbReference type="ChEBI" id="CHEBI:30616"/>
    </ligand>
</feature>
<organism evidence="14 15">
    <name type="scientific">Candidatus Limenecus avicola</name>
    <dbReference type="NCBI Taxonomy" id="2840847"/>
    <lineage>
        <taxon>Bacteria</taxon>
        <taxon>Bacillati</taxon>
        <taxon>Bacillota</taxon>
        <taxon>Clostridia</taxon>
        <taxon>Eubacteriales</taxon>
        <taxon>Clostridiaceae</taxon>
        <taxon>Clostridiaceae incertae sedis</taxon>
        <taxon>Candidatus Limenecus</taxon>
    </lineage>
</organism>
<dbReference type="SUPFAM" id="SSF52402">
    <property type="entry name" value="Adenine nucleotide alpha hydrolases-like"/>
    <property type="match status" value="1"/>
</dbReference>
<feature type="domain" description="tRNA-specific 2-thiouridylase MnmA-like C-terminal" evidence="12">
    <location>
        <begin position="272"/>
        <end position="349"/>
    </location>
</feature>
<dbReference type="GO" id="GO:0002143">
    <property type="term" value="P:tRNA wobble position uridine thiolation"/>
    <property type="evidence" value="ECO:0007669"/>
    <property type="project" value="TreeGrafter"/>
</dbReference>
<name>A0A9D1SRG7_9CLOT</name>
<evidence type="ECO:0000256" key="3">
    <source>
        <dbReference type="ARBA" id="ARBA00022679"/>
    </source>
</evidence>
<dbReference type="GO" id="GO:0005737">
    <property type="term" value="C:cytoplasm"/>
    <property type="evidence" value="ECO:0007669"/>
    <property type="project" value="UniProtKB-SubCell"/>
</dbReference>